<keyword evidence="1" id="KW-0175">Coiled coil</keyword>
<dbReference type="OMA" id="INFEMDY"/>
<protein>
    <submittedName>
        <fullName evidence="3">Uncharacterized protein</fullName>
    </submittedName>
</protein>
<dbReference type="EMBL" id="FN648467">
    <property type="protein sequence ID" value="CBJ31798.1"/>
    <property type="molecule type" value="Genomic_DNA"/>
</dbReference>
<feature type="compositionally biased region" description="Basic and acidic residues" evidence="2">
    <location>
        <begin position="306"/>
        <end position="318"/>
    </location>
</feature>
<organism evidence="3 4">
    <name type="scientific">Ectocarpus siliculosus</name>
    <name type="common">Brown alga</name>
    <name type="synonym">Conferva siliculosa</name>
    <dbReference type="NCBI Taxonomy" id="2880"/>
    <lineage>
        <taxon>Eukaryota</taxon>
        <taxon>Sar</taxon>
        <taxon>Stramenopiles</taxon>
        <taxon>Ochrophyta</taxon>
        <taxon>PX clade</taxon>
        <taxon>Phaeophyceae</taxon>
        <taxon>Ectocarpales</taxon>
        <taxon>Ectocarpaceae</taxon>
        <taxon>Ectocarpus</taxon>
    </lineage>
</organism>
<feature type="coiled-coil region" evidence="1">
    <location>
        <begin position="32"/>
        <end position="66"/>
    </location>
</feature>
<keyword evidence="4" id="KW-1185">Reference proteome</keyword>
<dbReference type="InParanoid" id="D7FUZ2"/>
<evidence type="ECO:0000256" key="2">
    <source>
        <dbReference type="SAM" id="MobiDB-lite"/>
    </source>
</evidence>
<reference evidence="3 4" key="1">
    <citation type="journal article" date="2010" name="Nature">
        <title>The Ectocarpus genome and the independent evolution of multicellularity in brown algae.</title>
        <authorList>
            <person name="Cock J.M."/>
            <person name="Sterck L."/>
            <person name="Rouze P."/>
            <person name="Scornet D."/>
            <person name="Allen A.E."/>
            <person name="Amoutzias G."/>
            <person name="Anthouard V."/>
            <person name="Artiguenave F."/>
            <person name="Aury J.M."/>
            <person name="Badger J.H."/>
            <person name="Beszteri B."/>
            <person name="Billiau K."/>
            <person name="Bonnet E."/>
            <person name="Bothwell J.H."/>
            <person name="Bowler C."/>
            <person name="Boyen C."/>
            <person name="Brownlee C."/>
            <person name="Carrano C.J."/>
            <person name="Charrier B."/>
            <person name="Cho G.Y."/>
            <person name="Coelho S.M."/>
            <person name="Collen J."/>
            <person name="Corre E."/>
            <person name="Da Silva C."/>
            <person name="Delage L."/>
            <person name="Delaroque N."/>
            <person name="Dittami S.M."/>
            <person name="Doulbeau S."/>
            <person name="Elias M."/>
            <person name="Farnham G."/>
            <person name="Gachon C.M."/>
            <person name="Gschloessl B."/>
            <person name="Heesch S."/>
            <person name="Jabbari K."/>
            <person name="Jubin C."/>
            <person name="Kawai H."/>
            <person name="Kimura K."/>
            <person name="Kloareg B."/>
            <person name="Kupper F.C."/>
            <person name="Lang D."/>
            <person name="Le Bail A."/>
            <person name="Leblanc C."/>
            <person name="Lerouge P."/>
            <person name="Lohr M."/>
            <person name="Lopez P.J."/>
            <person name="Martens C."/>
            <person name="Maumus F."/>
            <person name="Michel G."/>
            <person name="Miranda-Saavedra D."/>
            <person name="Morales J."/>
            <person name="Moreau H."/>
            <person name="Motomura T."/>
            <person name="Nagasato C."/>
            <person name="Napoli C.A."/>
            <person name="Nelson D.R."/>
            <person name="Nyvall-Collen P."/>
            <person name="Peters A.F."/>
            <person name="Pommier C."/>
            <person name="Potin P."/>
            <person name="Poulain J."/>
            <person name="Quesneville H."/>
            <person name="Read B."/>
            <person name="Rensing S.A."/>
            <person name="Ritter A."/>
            <person name="Rousvoal S."/>
            <person name="Samanta M."/>
            <person name="Samson G."/>
            <person name="Schroeder D.C."/>
            <person name="Segurens B."/>
            <person name="Strittmatter M."/>
            <person name="Tonon T."/>
            <person name="Tregear J.W."/>
            <person name="Valentin K."/>
            <person name="von Dassow P."/>
            <person name="Yamagishi T."/>
            <person name="Van de Peer Y."/>
            <person name="Wincker P."/>
        </authorList>
    </citation>
    <scope>NUCLEOTIDE SEQUENCE [LARGE SCALE GENOMIC DNA]</scope>
    <source>
        <strain evidence="4">Ec32 / CCAP1310/4</strain>
    </source>
</reference>
<dbReference type="Proteomes" id="UP000002630">
    <property type="component" value="Linkage Group LG02"/>
</dbReference>
<dbReference type="OrthoDB" id="73771at2759"/>
<accession>D7FUZ2</accession>
<evidence type="ECO:0000313" key="4">
    <source>
        <dbReference type="Proteomes" id="UP000002630"/>
    </source>
</evidence>
<feature type="coiled-coil region" evidence="1">
    <location>
        <begin position="102"/>
        <end position="221"/>
    </location>
</feature>
<name>D7FUZ2_ECTSI</name>
<evidence type="ECO:0000256" key="1">
    <source>
        <dbReference type="SAM" id="Coils"/>
    </source>
</evidence>
<evidence type="ECO:0000313" key="3">
    <source>
        <dbReference type="EMBL" id="CBJ31798.1"/>
    </source>
</evidence>
<dbReference type="EMBL" id="FN649727">
    <property type="protein sequence ID" value="CBJ31798.1"/>
    <property type="molecule type" value="Genomic_DNA"/>
</dbReference>
<sequence length="381" mass="40835">MILPTVNLSLVSSELDLLRPFSKSLAARAEGKEAAEEAAGNLATEVETLREQLAAAVESAERLGSRAGTAEDEAGASASKLSGLEKVVRRLGGEAEVAHSELAKERAGAEEAAARASKAERELDQARARAAVLDNKLATLEKDKLELLADANSSRARASALEEKYSAARAAEAVESEARVSELEGKVSSLESENLEAVSRMEEALAKEAAAEERADKAVKMEEDTRAEMAGKTEEVMRLTAQRNSAKSRADSLAKDLSRVCGGGRTLDQIEAIVTKYADLKVKMATMEAEKDGAADLVDEWQSNSKGERGEGGRKVSEAAKRALRENTELHGRVAAMTESLQMRAHQLEGQRQSNEFLLKRVEELEQQVATTSGKTAIGTD</sequence>
<feature type="region of interest" description="Disordered" evidence="2">
    <location>
        <begin position="296"/>
        <end position="318"/>
    </location>
</feature>
<feature type="coiled-coil region" evidence="1">
    <location>
        <begin position="348"/>
        <end position="375"/>
    </location>
</feature>
<gene>
    <name evidence="3" type="ORF">Esi_0282_0028</name>
</gene>
<proteinExistence type="predicted"/>
<dbReference type="AlphaFoldDB" id="D7FUZ2"/>